<dbReference type="InterPro" id="IPR050767">
    <property type="entry name" value="Sel1_AlgK"/>
</dbReference>
<protein>
    <submittedName>
        <fullName evidence="2">HCP-like protein</fullName>
    </submittedName>
</protein>
<comment type="similarity">
    <text evidence="1">Belongs to the sel-1 family.</text>
</comment>
<dbReference type="VEuPathDB" id="FungiDB:FUN_009880"/>
<gene>
    <name evidence="2" type="ORF">RhiirC2_777618</name>
</gene>
<dbReference type="InterPro" id="IPR011990">
    <property type="entry name" value="TPR-like_helical_dom_sf"/>
</dbReference>
<reference evidence="2 3" key="1">
    <citation type="submission" date="2016-04" db="EMBL/GenBank/DDBJ databases">
        <title>Genome analyses suggest a sexual origin of heterokaryosis in a supposedly ancient asexual fungus.</title>
        <authorList>
            <person name="Ropars J."/>
            <person name="Sedzielewska K."/>
            <person name="Noel J."/>
            <person name="Charron P."/>
            <person name="Farinelli L."/>
            <person name="Marton T."/>
            <person name="Kruger M."/>
            <person name="Pelin A."/>
            <person name="Brachmann A."/>
            <person name="Corradi N."/>
        </authorList>
    </citation>
    <scope>NUCLEOTIDE SEQUENCE [LARGE SCALE GENOMIC DNA]</scope>
    <source>
        <strain evidence="2 3">C2</strain>
    </source>
</reference>
<proteinExistence type="inferred from homology"/>
<dbReference type="EMBL" id="LLXL01000461">
    <property type="protein sequence ID" value="PKK72094.1"/>
    <property type="molecule type" value="Genomic_DNA"/>
</dbReference>
<dbReference type="Pfam" id="PF08238">
    <property type="entry name" value="Sel1"/>
    <property type="match status" value="6"/>
</dbReference>
<dbReference type="VEuPathDB" id="FungiDB:RhiirA1_473179"/>
<dbReference type="InterPro" id="IPR006597">
    <property type="entry name" value="Sel1-like"/>
</dbReference>
<comment type="caution">
    <text evidence="2">The sequence shown here is derived from an EMBL/GenBank/DDBJ whole genome shotgun (WGS) entry which is preliminary data.</text>
</comment>
<dbReference type="PANTHER" id="PTHR11102">
    <property type="entry name" value="SEL-1-LIKE PROTEIN"/>
    <property type="match status" value="1"/>
</dbReference>
<dbReference type="Gene3D" id="1.25.40.10">
    <property type="entry name" value="Tetratricopeptide repeat domain"/>
    <property type="match status" value="1"/>
</dbReference>
<name>A0A2N1NE49_9GLOM</name>
<organism evidence="2 3">
    <name type="scientific">Rhizophagus irregularis</name>
    <dbReference type="NCBI Taxonomy" id="588596"/>
    <lineage>
        <taxon>Eukaryota</taxon>
        <taxon>Fungi</taxon>
        <taxon>Fungi incertae sedis</taxon>
        <taxon>Mucoromycota</taxon>
        <taxon>Glomeromycotina</taxon>
        <taxon>Glomeromycetes</taxon>
        <taxon>Glomerales</taxon>
        <taxon>Glomeraceae</taxon>
        <taxon>Rhizophagus</taxon>
    </lineage>
</organism>
<dbReference type="PANTHER" id="PTHR11102:SF160">
    <property type="entry name" value="ERAD-ASSOCIATED E3 UBIQUITIN-PROTEIN LIGASE COMPONENT HRD3"/>
    <property type="match status" value="1"/>
</dbReference>
<accession>A0A2N1NE49</accession>
<dbReference type="VEuPathDB" id="FungiDB:RhiirFUN_021990"/>
<dbReference type="SMART" id="SM00671">
    <property type="entry name" value="SEL1"/>
    <property type="match status" value="6"/>
</dbReference>
<dbReference type="Proteomes" id="UP000233469">
    <property type="component" value="Unassembled WGS sequence"/>
</dbReference>
<evidence type="ECO:0000256" key="1">
    <source>
        <dbReference type="ARBA" id="ARBA00038101"/>
    </source>
</evidence>
<reference evidence="2 3" key="2">
    <citation type="submission" date="2017-10" db="EMBL/GenBank/DDBJ databases">
        <title>Extensive intraspecific genome diversity in a model arbuscular mycorrhizal fungus.</title>
        <authorList>
            <person name="Chen E.C.H."/>
            <person name="Morin E."/>
            <person name="Baudet D."/>
            <person name="Noel J."/>
            <person name="Ndikumana S."/>
            <person name="Charron P."/>
            <person name="St-Onge C."/>
            <person name="Giorgi J."/>
            <person name="Grigoriev I.V."/>
            <person name="Roux C."/>
            <person name="Martin F.M."/>
            <person name="Corradi N."/>
        </authorList>
    </citation>
    <scope>NUCLEOTIDE SEQUENCE [LARGE SCALE GENOMIC DNA]</scope>
    <source>
        <strain evidence="2 3">C2</strain>
    </source>
</reference>
<dbReference type="AlphaFoldDB" id="A0A2N1NE49"/>
<evidence type="ECO:0000313" key="3">
    <source>
        <dbReference type="Proteomes" id="UP000233469"/>
    </source>
</evidence>
<evidence type="ECO:0000313" key="2">
    <source>
        <dbReference type="EMBL" id="PKK72094.1"/>
    </source>
</evidence>
<dbReference type="SUPFAM" id="SSF81901">
    <property type="entry name" value="HCP-like"/>
    <property type="match status" value="1"/>
</dbReference>
<sequence>MQYENNDKLNVARRGNTRSSRENNIFVPLMNVHIQERSYGCFIRRISLPPNYTNEREFNDTSLSTNNSEFQGDLSQLIQNFDKINIKEIDPIAISSIQENPSTEIDFNMIVDEINNLIFKLLNKGFKFNLVKQQVIEYFNDHNINSQEFYNWLLNNQNSLNSIFLLGFFNYHGIETNKNDEKAFNLFINSSEKNHILAQYFVGEFYLYGYGTIKNGKLAIEYYKKVVDKNFTPGQVSIGYCYSNGIGVEKDLIKEIYWYKKAAKNGNLMAIYNLGIIYEDGIGIEKDNNKAFKLFKQSAEGGYLDGIMMLGYCYDNGIGTKIDKYKAFELYQNAANLGNDIAQNNLALMYEEGDGIAKDTEKAIYWYEKSAKQGYGLAKNNLSNLLDNLYFDY</sequence>